<evidence type="ECO:0000313" key="2">
    <source>
        <dbReference type="EMBL" id="KRL00185.1"/>
    </source>
</evidence>
<name>K0NYB1_9LACO</name>
<feature type="region of interest" description="Disordered" evidence="1">
    <location>
        <begin position="100"/>
        <end position="175"/>
    </location>
</feature>
<accession>K0NYB1</accession>
<sequence length="261" mass="30448">MERLKKVYQSRYTVIDNSVLQDDRLSFGARGLFIYMWSMPDDWQFYKKVLYKQSTEGRKKIDSYVDELQALGYLVLKNKRQTRGKFGGYDWVLRDSLPDKSYPQDAPTVDPLPSTVDRQRSTDNGRPTAVKEQLQSNHQQNTHKQSKKFINSPEREPRRSLGTPEGGKKENNLLSDPKIKAIRSRNRENHDAIYMSYKQFLQEHPDGGSETDQAQWKKSIFTVYGWYGWDEERKRAIDQALAEGKSWEEIDSLSIPGMPDQ</sequence>
<dbReference type="EMBL" id="AZDU01000056">
    <property type="protein sequence ID" value="KRL00185.1"/>
    <property type="molecule type" value="Genomic_DNA"/>
</dbReference>
<dbReference type="STRING" id="1293597.FC20_GL001504"/>
<gene>
    <name evidence="2" type="ORF">FC20_GL001504</name>
</gene>
<protein>
    <recommendedName>
        <fullName evidence="4">Phage replication protein</fullName>
    </recommendedName>
</protein>
<comment type="caution">
    <text evidence="2">The sequence shown here is derived from an EMBL/GenBank/DDBJ whole genome shotgun (WGS) entry which is preliminary data.</text>
</comment>
<proteinExistence type="predicted"/>
<evidence type="ECO:0008006" key="4">
    <source>
        <dbReference type="Google" id="ProtNLM"/>
    </source>
</evidence>
<evidence type="ECO:0000313" key="3">
    <source>
        <dbReference type="Proteomes" id="UP000051074"/>
    </source>
</evidence>
<feature type="compositionally biased region" description="Polar residues" evidence="1">
    <location>
        <begin position="133"/>
        <end position="143"/>
    </location>
</feature>
<reference evidence="2 3" key="1">
    <citation type="journal article" date="2015" name="Genome Announc.">
        <title>Expanding the biotechnology potential of lactobacilli through comparative genomics of 213 strains and associated genera.</title>
        <authorList>
            <person name="Sun Z."/>
            <person name="Harris H.M."/>
            <person name="McCann A."/>
            <person name="Guo C."/>
            <person name="Argimon S."/>
            <person name="Zhang W."/>
            <person name="Yang X."/>
            <person name="Jeffery I.B."/>
            <person name="Cooney J.C."/>
            <person name="Kagawa T.F."/>
            <person name="Liu W."/>
            <person name="Song Y."/>
            <person name="Salvetti E."/>
            <person name="Wrobel A."/>
            <person name="Rasinkangas P."/>
            <person name="Parkhill J."/>
            <person name="Rea M.C."/>
            <person name="O'Sullivan O."/>
            <person name="Ritari J."/>
            <person name="Douillard F.P."/>
            <person name="Paul Ross R."/>
            <person name="Yang R."/>
            <person name="Briner A.E."/>
            <person name="Felis G.E."/>
            <person name="de Vos W.M."/>
            <person name="Barrangou R."/>
            <person name="Klaenhammer T.R."/>
            <person name="Caufield P.W."/>
            <person name="Cui Y."/>
            <person name="Zhang H."/>
            <person name="O'Toole P.W."/>
        </authorList>
    </citation>
    <scope>NUCLEOTIDE SEQUENCE [LARGE SCALE GENOMIC DNA]</scope>
    <source>
        <strain evidence="2 3">DSM 19284</strain>
    </source>
</reference>
<dbReference type="AlphaFoldDB" id="K0NYB1"/>
<dbReference type="PATRIC" id="fig|1293597.4.peg.1604"/>
<evidence type="ECO:0000256" key="1">
    <source>
        <dbReference type="SAM" id="MobiDB-lite"/>
    </source>
</evidence>
<dbReference type="eggNOG" id="COG3935">
    <property type="taxonomic scope" value="Bacteria"/>
</dbReference>
<organism evidence="2 3">
    <name type="scientific">Lactobacillus equicursoris DSM 19284 = JCM 14600 = CIP 110162</name>
    <dbReference type="NCBI Taxonomy" id="1293597"/>
    <lineage>
        <taxon>Bacteria</taxon>
        <taxon>Bacillati</taxon>
        <taxon>Bacillota</taxon>
        <taxon>Bacilli</taxon>
        <taxon>Lactobacillales</taxon>
        <taxon>Lactobacillaceae</taxon>
        <taxon>Lactobacillus</taxon>
    </lineage>
</organism>
<keyword evidence="3" id="KW-1185">Reference proteome</keyword>
<dbReference type="RefSeq" id="WP_008463272.1">
    <property type="nucleotide sequence ID" value="NZ_AZDU01000056.1"/>
</dbReference>
<dbReference type="Proteomes" id="UP000051074">
    <property type="component" value="Unassembled WGS sequence"/>
</dbReference>